<dbReference type="AlphaFoldDB" id="A0A0R1XL28"/>
<evidence type="ECO:0000313" key="2">
    <source>
        <dbReference type="Proteomes" id="UP000050949"/>
    </source>
</evidence>
<dbReference type="Proteomes" id="UP000050949">
    <property type="component" value="Unassembled WGS sequence"/>
</dbReference>
<protein>
    <submittedName>
        <fullName evidence="1">Uncharacterized protein</fullName>
    </submittedName>
</protein>
<name>A0A0R1XL28_9LACO</name>
<comment type="caution">
    <text evidence="1">The sequence shown here is derived from an EMBL/GenBank/DDBJ whole genome shotgun (WGS) entry which is preliminary data.</text>
</comment>
<accession>A0A0R1XL28</accession>
<dbReference type="EMBL" id="AZFW01000039">
    <property type="protein sequence ID" value="KRM27990.1"/>
    <property type="molecule type" value="Genomic_DNA"/>
</dbReference>
<dbReference type="RefSeq" id="WP_027827898.1">
    <property type="nucleotide sequence ID" value="NZ_AUEH01000009.1"/>
</dbReference>
<proteinExistence type="predicted"/>
<sequence length="114" mass="12643">MASVSIPEDLAQAEQRAKELQSRNIETTVDAVIQQAITDYVQEILMEGLEGSYVTTHFADDQLTITEDATGKVLTTIPAPDGGFQAAFRSQGRMLMQNLANKVQEKFRDRIIRG</sequence>
<dbReference type="PATRIC" id="fig|1122147.4.peg.2363"/>
<dbReference type="eggNOG" id="ENOG5032ATQ">
    <property type="taxonomic scope" value="Bacteria"/>
</dbReference>
<gene>
    <name evidence="1" type="ORF">FC91_GL002285</name>
</gene>
<evidence type="ECO:0000313" key="1">
    <source>
        <dbReference type="EMBL" id="KRM27990.1"/>
    </source>
</evidence>
<organism evidence="1 2">
    <name type="scientific">Schleiferilactobacillus harbinensis DSM 16991</name>
    <dbReference type="NCBI Taxonomy" id="1122147"/>
    <lineage>
        <taxon>Bacteria</taxon>
        <taxon>Bacillati</taxon>
        <taxon>Bacillota</taxon>
        <taxon>Bacilli</taxon>
        <taxon>Lactobacillales</taxon>
        <taxon>Lactobacillaceae</taxon>
        <taxon>Schleiferilactobacillus</taxon>
    </lineage>
</organism>
<reference evidence="1 2" key="1">
    <citation type="journal article" date="2015" name="Genome Announc.">
        <title>Expanding the biotechnology potential of lactobacilli through comparative genomics of 213 strains and associated genera.</title>
        <authorList>
            <person name="Sun Z."/>
            <person name="Harris H.M."/>
            <person name="McCann A."/>
            <person name="Guo C."/>
            <person name="Argimon S."/>
            <person name="Zhang W."/>
            <person name="Yang X."/>
            <person name="Jeffery I.B."/>
            <person name="Cooney J.C."/>
            <person name="Kagawa T.F."/>
            <person name="Liu W."/>
            <person name="Song Y."/>
            <person name="Salvetti E."/>
            <person name="Wrobel A."/>
            <person name="Rasinkangas P."/>
            <person name="Parkhill J."/>
            <person name="Rea M.C."/>
            <person name="O'Sullivan O."/>
            <person name="Ritari J."/>
            <person name="Douillard F.P."/>
            <person name="Paul Ross R."/>
            <person name="Yang R."/>
            <person name="Briner A.E."/>
            <person name="Felis G.E."/>
            <person name="de Vos W.M."/>
            <person name="Barrangou R."/>
            <person name="Klaenhammer T.R."/>
            <person name="Caufield P.W."/>
            <person name="Cui Y."/>
            <person name="Zhang H."/>
            <person name="O'Toole P.W."/>
        </authorList>
    </citation>
    <scope>NUCLEOTIDE SEQUENCE [LARGE SCALE GENOMIC DNA]</scope>
    <source>
        <strain evidence="1 2">DSM 16991</strain>
    </source>
</reference>
<dbReference type="OrthoDB" id="2296881at2"/>